<dbReference type="SUPFAM" id="SSF88659">
    <property type="entry name" value="Sigma3 and sigma4 domains of RNA polymerase sigma factors"/>
    <property type="match status" value="1"/>
</dbReference>
<dbReference type="EMBL" id="RJJE01000009">
    <property type="protein sequence ID" value="RNI29991.1"/>
    <property type="molecule type" value="Genomic_DNA"/>
</dbReference>
<protein>
    <submittedName>
        <fullName evidence="7">Sigma-70 family RNA polymerase sigma factor</fullName>
    </submittedName>
</protein>
<dbReference type="Gene3D" id="1.10.1740.10">
    <property type="match status" value="1"/>
</dbReference>
<keyword evidence="2" id="KW-0805">Transcription regulation</keyword>
<gene>
    <name evidence="7" type="ORF">EFA69_10730</name>
</gene>
<evidence type="ECO:0000256" key="2">
    <source>
        <dbReference type="ARBA" id="ARBA00023015"/>
    </source>
</evidence>
<keyword evidence="8" id="KW-1185">Reference proteome</keyword>
<evidence type="ECO:0000259" key="5">
    <source>
        <dbReference type="Pfam" id="PF04542"/>
    </source>
</evidence>
<dbReference type="NCBIfam" id="TIGR02937">
    <property type="entry name" value="sigma70-ECF"/>
    <property type="match status" value="1"/>
</dbReference>
<feature type="domain" description="RNA polymerase sigma factor 70 region 4 type 2" evidence="6">
    <location>
        <begin position="124"/>
        <end position="175"/>
    </location>
</feature>
<sequence length="190" mass="22319">MFRDQSDAALWEAIRQDDSKAFTALFERYWSRVFTTAFSHLKDREACEDIVHSIFLNIWTKRHQLQIDSFQQYLTAAARYHVYKRLKTAKVIPLQYTDQVETLPQPAQANKGEEEICARELEHQLESHLEKLPKRCQEVFYLSRKMLLSNDDIASQLGISKRSVENQITAAQRHLRIFLKNAAFLLVFLT</sequence>
<evidence type="ECO:0000256" key="1">
    <source>
        <dbReference type="ARBA" id="ARBA00010641"/>
    </source>
</evidence>
<dbReference type="InterPro" id="IPR013249">
    <property type="entry name" value="RNA_pol_sigma70_r4_t2"/>
</dbReference>
<feature type="domain" description="RNA polymerase sigma-70 region 2" evidence="5">
    <location>
        <begin position="25"/>
        <end position="89"/>
    </location>
</feature>
<dbReference type="InterPro" id="IPR039425">
    <property type="entry name" value="RNA_pol_sigma-70-like"/>
</dbReference>
<dbReference type="GO" id="GO:0003677">
    <property type="term" value="F:DNA binding"/>
    <property type="evidence" value="ECO:0007669"/>
    <property type="project" value="InterPro"/>
</dbReference>
<dbReference type="RefSeq" id="WP_123133072.1">
    <property type="nucleotide sequence ID" value="NZ_RJJE01000009.1"/>
</dbReference>
<dbReference type="Pfam" id="PF04542">
    <property type="entry name" value="Sigma70_r2"/>
    <property type="match status" value="1"/>
</dbReference>
<dbReference type="InterPro" id="IPR014284">
    <property type="entry name" value="RNA_pol_sigma-70_dom"/>
</dbReference>
<dbReference type="InterPro" id="IPR007627">
    <property type="entry name" value="RNA_pol_sigma70_r2"/>
</dbReference>
<dbReference type="PANTHER" id="PTHR43133">
    <property type="entry name" value="RNA POLYMERASE ECF-TYPE SIGMA FACTO"/>
    <property type="match status" value="1"/>
</dbReference>
<dbReference type="InterPro" id="IPR036388">
    <property type="entry name" value="WH-like_DNA-bd_sf"/>
</dbReference>
<evidence type="ECO:0000313" key="7">
    <source>
        <dbReference type="EMBL" id="RNI29991.1"/>
    </source>
</evidence>
<evidence type="ECO:0000259" key="6">
    <source>
        <dbReference type="Pfam" id="PF08281"/>
    </source>
</evidence>
<evidence type="ECO:0000313" key="8">
    <source>
        <dbReference type="Proteomes" id="UP000271010"/>
    </source>
</evidence>
<reference evidence="7 8" key="1">
    <citation type="submission" date="2018-11" db="EMBL/GenBank/DDBJ databases">
        <title>Rufibacter latericius sp. nov., isolated from water in Baiyang Lake.</title>
        <authorList>
            <person name="Yang Y."/>
        </authorList>
    </citation>
    <scope>NUCLEOTIDE SEQUENCE [LARGE SCALE GENOMIC DNA]</scope>
    <source>
        <strain evidence="7 8">MCC P1</strain>
    </source>
</reference>
<name>A0A3M9MWQ9_9BACT</name>
<organism evidence="7 8">
    <name type="scientific">Rufibacter immobilis</name>
    <dbReference type="NCBI Taxonomy" id="1348778"/>
    <lineage>
        <taxon>Bacteria</taxon>
        <taxon>Pseudomonadati</taxon>
        <taxon>Bacteroidota</taxon>
        <taxon>Cytophagia</taxon>
        <taxon>Cytophagales</taxon>
        <taxon>Hymenobacteraceae</taxon>
        <taxon>Rufibacter</taxon>
    </lineage>
</organism>
<dbReference type="AlphaFoldDB" id="A0A3M9MWQ9"/>
<keyword evidence="4" id="KW-0804">Transcription</keyword>
<proteinExistence type="inferred from homology"/>
<dbReference type="Proteomes" id="UP000271010">
    <property type="component" value="Unassembled WGS sequence"/>
</dbReference>
<keyword evidence="3" id="KW-0731">Sigma factor</keyword>
<evidence type="ECO:0000256" key="4">
    <source>
        <dbReference type="ARBA" id="ARBA00023163"/>
    </source>
</evidence>
<dbReference type="InterPro" id="IPR013324">
    <property type="entry name" value="RNA_pol_sigma_r3/r4-like"/>
</dbReference>
<evidence type="ECO:0000256" key="3">
    <source>
        <dbReference type="ARBA" id="ARBA00023082"/>
    </source>
</evidence>
<dbReference type="Pfam" id="PF08281">
    <property type="entry name" value="Sigma70_r4_2"/>
    <property type="match status" value="1"/>
</dbReference>
<comment type="similarity">
    <text evidence="1">Belongs to the sigma-70 factor family. ECF subfamily.</text>
</comment>
<dbReference type="PANTHER" id="PTHR43133:SF46">
    <property type="entry name" value="RNA POLYMERASE SIGMA-70 FACTOR ECF SUBFAMILY"/>
    <property type="match status" value="1"/>
</dbReference>
<dbReference type="SUPFAM" id="SSF88946">
    <property type="entry name" value="Sigma2 domain of RNA polymerase sigma factors"/>
    <property type="match status" value="1"/>
</dbReference>
<dbReference type="OrthoDB" id="679904at2"/>
<dbReference type="GO" id="GO:0006352">
    <property type="term" value="P:DNA-templated transcription initiation"/>
    <property type="evidence" value="ECO:0007669"/>
    <property type="project" value="InterPro"/>
</dbReference>
<dbReference type="GO" id="GO:0016987">
    <property type="term" value="F:sigma factor activity"/>
    <property type="evidence" value="ECO:0007669"/>
    <property type="project" value="UniProtKB-KW"/>
</dbReference>
<comment type="caution">
    <text evidence="7">The sequence shown here is derived from an EMBL/GenBank/DDBJ whole genome shotgun (WGS) entry which is preliminary data.</text>
</comment>
<dbReference type="InterPro" id="IPR013325">
    <property type="entry name" value="RNA_pol_sigma_r2"/>
</dbReference>
<accession>A0A3M9MWQ9</accession>
<dbReference type="Gene3D" id="1.10.10.10">
    <property type="entry name" value="Winged helix-like DNA-binding domain superfamily/Winged helix DNA-binding domain"/>
    <property type="match status" value="1"/>
</dbReference>